<reference evidence="3" key="1">
    <citation type="journal article" date="2019" name="Plant Biotechnol. J.">
        <title>Genome sequencing of the Australian wild diploid species Gossypium australe highlights disease resistance and delayed gland morphogenesis.</title>
        <authorList>
            <person name="Cai Y."/>
            <person name="Cai X."/>
            <person name="Wang Q."/>
            <person name="Wang P."/>
            <person name="Zhang Y."/>
            <person name="Cai C."/>
            <person name="Xu Y."/>
            <person name="Wang K."/>
            <person name="Zhou Z."/>
            <person name="Wang C."/>
            <person name="Geng S."/>
            <person name="Li B."/>
            <person name="Dong Q."/>
            <person name="Hou Y."/>
            <person name="Wang H."/>
            <person name="Ai P."/>
            <person name="Liu Z."/>
            <person name="Yi F."/>
            <person name="Sun M."/>
            <person name="An G."/>
            <person name="Cheng J."/>
            <person name="Zhang Y."/>
            <person name="Shi Q."/>
            <person name="Xie Y."/>
            <person name="Shi X."/>
            <person name="Chang Y."/>
            <person name="Huang F."/>
            <person name="Chen Y."/>
            <person name="Hong S."/>
            <person name="Mi L."/>
            <person name="Sun Q."/>
            <person name="Zhang L."/>
            <person name="Zhou B."/>
            <person name="Peng R."/>
            <person name="Zhang X."/>
            <person name="Liu F."/>
        </authorList>
    </citation>
    <scope>NUCLEOTIDE SEQUENCE [LARGE SCALE GENOMIC DNA]</scope>
    <source>
        <strain evidence="3">cv. PA1801</strain>
    </source>
</reference>
<evidence type="ECO:0000259" key="1">
    <source>
        <dbReference type="Pfam" id="PF03732"/>
    </source>
</evidence>
<dbReference type="PANTHER" id="PTHR34482">
    <property type="entry name" value="DNA DAMAGE-INDUCIBLE PROTEIN 1-LIKE"/>
    <property type="match status" value="1"/>
</dbReference>
<evidence type="ECO:0000313" key="3">
    <source>
        <dbReference type="Proteomes" id="UP000325315"/>
    </source>
</evidence>
<sequence length="170" mass="19662">MNPAAQQPPPLPIPQQIPIVPQAIDLIQLSKSPVDKIRKHEAEEFWATADDDAGRAKFWLKNTIRVFDELSCTPDECIKAVVTLLRDTANQWWNTLISVKYTSQRFLDQKHKEFLELNEGCKTATEYEREFVPLSKYAREYVPTEEIMCKRFVDGLNEDIKLLVGILELK</sequence>
<dbReference type="OrthoDB" id="2272416at2759"/>
<dbReference type="Proteomes" id="UP000325315">
    <property type="component" value="Unassembled WGS sequence"/>
</dbReference>
<comment type="caution">
    <text evidence="2">The sequence shown here is derived from an EMBL/GenBank/DDBJ whole genome shotgun (WGS) entry which is preliminary data.</text>
</comment>
<dbReference type="AlphaFoldDB" id="A0A5B6W6A9"/>
<keyword evidence="3" id="KW-1185">Reference proteome</keyword>
<dbReference type="Pfam" id="PF03732">
    <property type="entry name" value="Retrotrans_gag"/>
    <property type="match status" value="1"/>
</dbReference>
<organism evidence="2 3">
    <name type="scientific">Gossypium australe</name>
    <dbReference type="NCBI Taxonomy" id="47621"/>
    <lineage>
        <taxon>Eukaryota</taxon>
        <taxon>Viridiplantae</taxon>
        <taxon>Streptophyta</taxon>
        <taxon>Embryophyta</taxon>
        <taxon>Tracheophyta</taxon>
        <taxon>Spermatophyta</taxon>
        <taxon>Magnoliopsida</taxon>
        <taxon>eudicotyledons</taxon>
        <taxon>Gunneridae</taxon>
        <taxon>Pentapetalae</taxon>
        <taxon>rosids</taxon>
        <taxon>malvids</taxon>
        <taxon>Malvales</taxon>
        <taxon>Malvaceae</taxon>
        <taxon>Malvoideae</taxon>
        <taxon>Gossypium</taxon>
    </lineage>
</organism>
<evidence type="ECO:0000313" key="2">
    <source>
        <dbReference type="EMBL" id="KAA3477429.1"/>
    </source>
</evidence>
<name>A0A5B6W6A9_9ROSI</name>
<protein>
    <submittedName>
        <fullName evidence="2">Protein MCM10</fullName>
    </submittedName>
</protein>
<gene>
    <name evidence="2" type="ORF">EPI10_011314</name>
</gene>
<dbReference type="EMBL" id="SMMG02000004">
    <property type="protein sequence ID" value="KAA3477429.1"/>
    <property type="molecule type" value="Genomic_DNA"/>
</dbReference>
<dbReference type="PANTHER" id="PTHR34482:SF36">
    <property type="entry name" value="RETROTRANSPOSON GAG DOMAIN-CONTAINING PROTEIN"/>
    <property type="match status" value="1"/>
</dbReference>
<accession>A0A5B6W6A9</accession>
<feature type="domain" description="Retrotransposon gag" evidence="1">
    <location>
        <begin position="99"/>
        <end position="158"/>
    </location>
</feature>
<dbReference type="InterPro" id="IPR005162">
    <property type="entry name" value="Retrotrans_gag_dom"/>
</dbReference>
<proteinExistence type="predicted"/>